<proteinExistence type="predicted"/>
<organism evidence="1 2">
    <name type="scientific">Ooceraea biroi</name>
    <name type="common">Clonal raider ant</name>
    <name type="synonym">Cerapachys biroi</name>
    <dbReference type="NCBI Taxonomy" id="2015173"/>
    <lineage>
        <taxon>Eukaryota</taxon>
        <taxon>Metazoa</taxon>
        <taxon>Ecdysozoa</taxon>
        <taxon>Arthropoda</taxon>
        <taxon>Hexapoda</taxon>
        <taxon>Insecta</taxon>
        <taxon>Pterygota</taxon>
        <taxon>Neoptera</taxon>
        <taxon>Endopterygota</taxon>
        <taxon>Hymenoptera</taxon>
        <taxon>Apocrita</taxon>
        <taxon>Aculeata</taxon>
        <taxon>Formicoidea</taxon>
        <taxon>Formicidae</taxon>
        <taxon>Dorylinae</taxon>
        <taxon>Ooceraea</taxon>
    </lineage>
</organism>
<dbReference type="EMBL" id="KK107453">
    <property type="protein sequence ID" value="EZA50600.1"/>
    <property type="molecule type" value="Genomic_DNA"/>
</dbReference>
<protein>
    <submittedName>
        <fullName evidence="1">Uncharacterized protein</fullName>
    </submittedName>
</protein>
<name>A0A026W3F7_OOCBI</name>
<gene>
    <name evidence="1" type="ORF">X777_10951</name>
</gene>
<evidence type="ECO:0000313" key="2">
    <source>
        <dbReference type="Proteomes" id="UP000053097"/>
    </source>
</evidence>
<dbReference type="AlphaFoldDB" id="A0A026W3F7"/>
<keyword evidence="2" id="KW-1185">Reference proteome</keyword>
<evidence type="ECO:0000313" key="1">
    <source>
        <dbReference type="EMBL" id="EZA50600.1"/>
    </source>
</evidence>
<dbReference type="Proteomes" id="UP000053097">
    <property type="component" value="Unassembled WGS sequence"/>
</dbReference>
<sequence length="238" mass="25935">MTSSSASLCSLSKTPTAYVVPVSKWPGCGHKIPRCPMLIVVTILRRTKGAAKDHLNIASAFIVLTIYQRSRHVHLLMVMGCRVLMVMRRVDLQQVRSRLGEGGRRWFPRSSDAGLPLPLALPLTLPLPMPSTCTISPSIAAADLAVPGGVATPPPIIITRRSHLRPLHIQQRGSSLSCSSSTSADAPPTCSRSAVFEQIAFRCAPRSKRAQTSLTPTLYPQKTSLRCFYPAKEDEIKI</sequence>
<accession>A0A026W3F7</accession>
<reference evidence="1 2" key="1">
    <citation type="journal article" date="2014" name="Curr. Biol.">
        <title>The genome of the clonal raider ant Cerapachys biroi.</title>
        <authorList>
            <person name="Oxley P.R."/>
            <person name="Ji L."/>
            <person name="Fetter-Pruneda I."/>
            <person name="McKenzie S.K."/>
            <person name="Li C."/>
            <person name="Hu H."/>
            <person name="Zhang G."/>
            <person name="Kronauer D.J."/>
        </authorList>
    </citation>
    <scope>NUCLEOTIDE SEQUENCE [LARGE SCALE GENOMIC DNA]</scope>
</reference>